<feature type="domain" description="PiggyBac transposable element-derived protein" evidence="2">
    <location>
        <begin position="124"/>
        <end position="185"/>
    </location>
</feature>
<sequence>MYKRTILTEKELQEEAARIMNSENDDSLSDILEPDEIPEMFLDSGSSYKPSSESGSSVEQNPVSDSEHTSDEAVSDLDENVPEMDSAPVNNQDDSDWLEIDDEPEVFDFSEIERLKIDISKECTPKDIFELLFDDDLFQKICEWINLRALSVIGNVIPKHSTMNKWKPTTPHEFRRFLALCMLLG</sequence>
<dbReference type="AlphaFoldDB" id="A0A6P7GY96"/>
<evidence type="ECO:0000313" key="3">
    <source>
        <dbReference type="RefSeq" id="XP_028150403.1"/>
    </source>
</evidence>
<feature type="compositionally biased region" description="Low complexity" evidence="1">
    <location>
        <begin position="44"/>
        <end position="57"/>
    </location>
</feature>
<reference evidence="3" key="1">
    <citation type="submission" date="2025-08" db="UniProtKB">
        <authorList>
            <consortium name="RefSeq"/>
        </authorList>
    </citation>
    <scope>IDENTIFICATION</scope>
    <source>
        <tissue evidence="3">Whole insect</tissue>
    </source>
</reference>
<dbReference type="InParanoid" id="A0A6P7GY96"/>
<dbReference type="PANTHER" id="PTHR46599">
    <property type="entry name" value="PIGGYBAC TRANSPOSABLE ELEMENT-DERIVED PROTEIN 4"/>
    <property type="match status" value="1"/>
</dbReference>
<protein>
    <submittedName>
        <fullName evidence="3">PiggyBac transposable element-derived protein 4-like</fullName>
    </submittedName>
</protein>
<organism evidence="3">
    <name type="scientific">Diabrotica virgifera virgifera</name>
    <name type="common">western corn rootworm</name>
    <dbReference type="NCBI Taxonomy" id="50390"/>
    <lineage>
        <taxon>Eukaryota</taxon>
        <taxon>Metazoa</taxon>
        <taxon>Ecdysozoa</taxon>
        <taxon>Arthropoda</taxon>
        <taxon>Hexapoda</taxon>
        <taxon>Insecta</taxon>
        <taxon>Pterygota</taxon>
        <taxon>Neoptera</taxon>
        <taxon>Endopterygota</taxon>
        <taxon>Coleoptera</taxon>
        <taxon>Polyphaga</taxon>
        <taxon>Cucujiformia</taxon>
        <taxon>Chrysomeloidea</taxon>
        <taxon>Chrysomelidae</taxon>
        <taxon>Galerucinae</taxon>
        <taxon>Diabroticina</taxon>
        <taxon>Diabroticites</taxon>
        <taxon>Diabrotica</taxon>
    </lineage>
</organism>
<name>A0A6P7GY96_DIAVI</name>
<dbReference type="PANTHER" id="PTHR46599:SF3">
    <property type="entry name" value="PIGGYBAC TRANSPOSABLE ELEMENT-DERIVED PROTEIN 4"/>
    <property type="match status" value="1"/>
</dbReference>
<evidence type="ECO:0000259" key="2">
    <source>
        <dbReference type="Pfam" id="PF13843"/>
    </source>
</evidence>
<evidence type="ECO:0000256" key="1">
    <source>
        <dbReference type="SAM" id="MobiDB-lite"/>
    </source>
</evidence>
<feature type="compositionally biased region" description="Acidic residues" evidence="1">
    <location>
        <begin position="73"/>
        <end position="82"/>
    </location>
</feature>
<accession>A0A6P7GY96</accession>
<feature type="compositionally biased region" description="Acidic residues" evidence="1">
    <location>
        <begin position="23"/>
        <end position="38"/>
    </location>
</feature>
<proteinExistence type="predicted"/>
<dbReference type="RefSeq" id="XP_028150403.1">
    <property type="nucleotide sequence ID" value="XM_028294602.1"/>
</dbReference>
<gene>
    <name evidence="3" type="primary">LOC114343761</name>
</gene>
<feature type="non-terminal residue" evidence="3">
    <location>
        <position position="185"/>
    </location>
</feature>
<feature type="region of interest" description="Disordered" evidence="1">
    <location>
        <begin position="17"/>
        <end position="97"/>
    </location>
</feature>
<dbReference type="Pfam" id="PF13843">
    <property type="entry name" value="DDE_Tnp_1_7"/>
    <property type="match status" value="1"/>
</dbReference>
<dbReference type="InterPro" id="IPR029526">
    <property type="entry name" value="PGBD"/>
</dbReference>